<evidence type="ECO:0000256" key="9">
    <source>
        <dbReference type="ARBA" id="ARBA00022840"/>
    </source>
</evidence>
<feature type="compositionally biased region" description="Basic residues" evidence="13">
    <location>
        <begin position="1"/>
        <end position="11"/>
    </location>
</feature>
<dbReference type="GO" id="GO:0005524">
    <property type="term" value="F:ATP binding"/>
    <property type="evidence" value="ECO:0007669"/>
    <property type="project" value="UniProtKB-UniRule"/>
</dbReference>
<protein>
    <recommendedName>
        <fullName evidence="2">non-specific serine/threonine protein kinase</fullName>
        <ecNumber evidence="2">2.7.11.1</ecNumber>
    </recommendedName>
</protein>
<feature type="domain" description="Protein kinase" evidence="14">
    <location>
        <begin position="153"/>
        <end position="418"/>
    </location>
</feature>
<dbReference type="Proteomes" id="UP001153620">
    <property type="component" value="Chromosome 1"/>
</dbReference>
<feature type="binding site" evidence="12">
    <location>
        <position position="185"/>
    </location>
    <ligand>
        <name>ATP</name>
        <dbReference type="ChEBI" id="CHEBI:30616"/>
    </ligand>
</feature>
<evidence type="ECO:0000256" key="6">
    <source>
        <dbReference type="ARBA" id="ARBA00022737"/>
    </source>
</evidence>
<evidence type="ECO:0000313" key="17">
    <source>
        <dbReference type="Proteomes" id="UP001153620"/>
    </source>
</evidence>
<dbReference type="Pfam" id="PF00069">
    <property type="entry name" value="Pkinase"/>
    <property type="match status" value="2"/>
</dbReference>
<dbReference type="Gene3D" id="3.30.200.20">
    <property type="entry name" value="Phosphorylase Kinase, domain 1"/>
    <property type="match status" value="2"/>
</dbReference>
<evidence type="ECO:0000256" key="4">
    <source>
        <dbReference type="ARBA" id="ARBA00022553"/>
    </source>
</evidence>
<proteinExistence type="predicted"/>
<dbReference type="PROSITE" id="PS00108">
    <property type="entry name" value="PROTEIN_KINASE_ST"/>
    <property type="match status" value="2"/>
</dbReference>
<keyword evidence="8" id="KW-0418">Kinase</keyword>
<evidence type="ECO:0000256" key="7">
    <source>
        <dbReference type="ARBA" id="ARBA00022741"/>
    </source>
</evidence>
<comment type="catalytic activity">
    <reaction evidence="10">
        <text>L-threonyl-[protein] + ATP = O-phospho-L-threonyl-[protein] + ADP + H(+)</text>
        <dbReference type="Rhea" id="RHEA:46608"/>
        <dbReference type="Rhea" id="RHEA-COMP:11060"/>
        <dbReference type="Rhea" id="RHEA-COMP:11605"/>
        <dbReference type="ChEBI" id="CHEBI:15378"/>
        <dbReference type="ChEBI" id="CHEBI:30013"/>
        <dbReference type="ChEBI" id="CHEBI:30616"/>
        <dbReference type="ChEBI" id="CHEBI:61977"/>
        <dbReference type="ChEBI" id="CHEBI:456216"/>
        <dbReference type="EC" id="2.7.11.1"/>
    </reaction>
</comment>
<sequence>MDKSSKKHNHNKFGDTDKNNKMRNVQNGFHESGSDSEIYEDVQRDVNRSYKNHRGPPAKPETEDEEEAEEVIEIDSEDSRDGYRNNNNEESSPDRQRAYEQNNNNESERESTSSDVVIVSDDFQRFYEDIEQSSKIVSTVQLNPEDKVNKNDFKILKLLGTGAYGKVFLVEKIGGVDNGQLYAMKVLEKSKVTLKKKTTEHTRTEREVLEKVIDCPFLATLFYAFQTPEKLYLVMEFVQGGELFSHLYKTENFAESQVRFYIAEIIVALEQLHEYNIIYRDIKLENILLDKEGHIIITDFGLSKELKDGARAYSYCGTIEYMAPEIVNPNCGHDLNVDWWSVGVLIIELLTGQSPFSREGEESNQQVISERIQNSPPTIPEIIGPEAKDLILKLLEKDPRKRLGSKKGAQEIKNHPFFRKIKWNVLKNKQYEALMVPTLKDRYDVSQFSEDFTNQKAIDGPAENGPPVGPRATRYFRGYSFVAPHLRKSVYMLDLNIASKPEMNQPTLEDVYSMQRRSKSPFFKKYRIQEDSELLGDGTYSLCVKCFSIEDGQEYAVKIVKLDHDSSQEFEALEMCQGHKNVVKLIEKISDKKFTYIVCELLDGGELFNRIRHNGYLSETLARLYFKQIVDVVSFMHSKSIVHRDLKPENFVFVNDDPESDLKLLDFGFACHETTDETPPCFTLDYAAPESLIRSPTKSSRDLWALGVILYTMLCGNTPFKPTNKDQDERNYRMQYTENIRRAFYNISNERWSHISRQVKDLIASLLVVNESNRLTLKELKDHPWMNPVEKFKPSEKDPTKIFHRAESEDTVINDDIDDDDYNDDYNNVTVKINNDDEITQLPENREETRSNDDSSSGIVMSERNEGSSSVSSHHEELDENVVQVFDEYKPTEKEEKVMQENHNEFIAVQEEPENLSMKEEVMPENSEVDNENKEMPIDTNESSESIKKSKSIKRTIPKHRKKKITKKKTDCETETGMEKVIVTTASIDDNKSAGNKVENKEEEIKIQKLEESPLPRHISGDIEEKFTGYDDNLVDGYPNIGFMDQKEDVTLILFGNLFSKCNEKSLQENPKVLQVIKPPNKRGRRKLSGPSVKSVQSTTKNNARLLSAKTEPAKKRGRKPKDDINCVIQTQTLVDINTSNNESDRRTRLRRKCADDKVIRYDQVIINVESYPQQKRARKKTAENVKPMIAVIKEEAVLPTKRGRKRKNEGMTEQKRSPQKRRKIQENKIINIKAEKNPRPNINEYTIPTYPSYAIQTPQFTRRPFIKTESIFTPSVVIHHQDQNYSGRSYNISEYVDNKNRHSMIQCTIKTPISCGIKNEKFEKSPIKQYGVIPSRRMPRKH</sequence>
<dbReference type="InterPro" id="IPR017892">
    <property type="entry name" value="Pkinase_C"/>
</dbReference>
<dbReference type="InterPro" id="IPR011009">
    <property type="entry name" value="Kinase-like_dom_sf"/>
</dbReference>
<keyword evidence="3" id="KW-0723">Serine/threonine-protein kinase</keyword>
<evidence type="ECO:0000256" key="10">
    <source>
        <dbReference type="ARBA" id="ARBA00047899"/>
    </source>
</evidence>
<keyword evidence="6" id="KW-0677">Repeat</keyword>
<reference evidence="16" key="2">
    <citation type="submission" date="2022-10" db="EMBL/GenBank/DDBJ databases">
        <authorList>
            <consortium name="ENA_rothamsted_submissions"/>
            <consortium name="culmorum"/>
            <person name="King R."/>
        </authorList>
    </citation>
    <scope>NUCLEOTIDE SEQUENCE</scope>
</reference>
<evidence type="ECO:0000256" key="11">
    <source>
        <dbReference type="ARBA" id="ARBA00048679"/>
    </source>
</evidence>
<evidence type="ECO:0000256" key="8">
    <source>
        <dbReference type="ARBA" id="ARBA00022777"/>
    </source>
</evidence>
<comment type="catalytic activity">
    <reaction evidence="11">
        <text>L-seryl-[protein] + ATP = O-phospho-L-seryl-[protein] + ADP + H(+)</text>
        <dbReference type="Rhea" id="RHEA:17989"/>
        <dbReference type="Rhea" id="RHEA-COMP:9863"/>
        <dbReference type="Rhea" id="RHEA-COMP:11604"/>
        <dbReference type="ChEBI" id="CHEBI:15378"/>
        <dbReference type="ChEBI" id="CHEBI:29999"/>
        <dbReference type="ChEBI" id="CHEBI:30616"/>
        <dbReference type="ChEBI" id="CHEBI:83421"/>
        <dbReference type="ChEBI" id="CHEBI:456216"/>
        <dbReference type="EC" id="2.7.11.1"/>
    </reaction>
</comment>
<accession>A0A9N9RMH0</accession>
<dbReference type="Pfam" id="PF00433">
    <property type="entry name" value="Pkinase_C"/>
    <property type="match status" value="1"/>
</dbReference>
<evidence type="ECO:0000259" key="14">
    <source>
        <dbReference type="PROSITE" id="PS50011"/>
    </source>
</evidence>
<feature type="binding site" evidence="12">
    <location>
        <position position="558"/>
    </location>
    <ligand>
        <name>ATP</name>
        <dbReference type="ChEBI" id="CHEBI:30616"/>
    </ligand>
</feature>
<name>A0A9N9RMH0_9DIPT</name>
<organism evidence="16 17">
    <name type="scientific">Chironomus riparius</name>
    <dbReference type="NCBI Taxonomy" id="315576"/>
    <lineage>
        <taxon>Eukaryota</taxon>
        <taxon>Metazoa</taxon>
        <taxon>Ecdysozoa</taxon>
        <taxon>Arthropoda</taxon>
        <taxon>Hexapoda</taxon>
        <taxon>Insecta</taxon>
        <taxon>Pterygota</taxon>
        <taxon>Neoptera</taxon>
        <taxon>Endopterygota</taxon>
        <taxon>Diptera</taxon>
        <taxon>Nematocera</taxon>
        <taxon>Chironomoidea</taxon>
        <taxon>Chironomidae</taxon>
        <taxon>Chironominae</taxon>
        <taxon>Chironomus</taxon>
    </lineage>
</organism>
<dbReference type="GO" id="GO:0004674">
    <property type="term" value="F:protein serine/threonine kinase activity"/>
    <property type="evidence" value="ECO:0007669"/>
    <property type="project" value="UniProtKB-KW"/>
</dbReference>
<dbReference type="PANTHER" id="PTHR24351">
    <property type="entry name" value="RIBOSOMAL PROTEIN S6 KINASE"/>
    <property type="match status" value="1"/>
</dbReference>
<feature type="compositionally biased region" description="Acidic residues" evidence="13">
    <location>
        <begin position="62"/>
        <end position="76"/>
    </location>
</feature>
<evidence type="ECO:0000256" key="1">
    <source>
        <dbReference type="ARBA" id="ARBA00001946"/>
    </source>
</evidence>
<feature type="compositionally biased region" description="Polar residues" evidence="13">
    <location>
        <begin position="1092"/>
        <end position="1105"/>
    </location>
</feature>
<feature type="domain" description="Protein kinase" evidence="14">
    <location>
        <begin position="529"/>
        <end position="786"/>
    </location>
</feature>
<feature type="region of interest" description="Disordered" evidence="13">
    <location>
        <begin position="834"/>
        <end position="877"/>
    </location>
</feature>
<dbReference type="EMBL" id="OU895877">
    <property type="protein sequence ID" value="CAG9801084.1"/>
    <property type="molecule type" value="Genomic_DNA"/>
</dbReference>
<feature type="compositionally biased region" description="Basic residues" evidence="13">
    <location>
        <begin position="949"/>
        <end position="967"/>
    </location>
</feature>
<dbReference type="SUPFAM" id="SSF56112">
    <property type="entry name" value="Protein kinase-like (PK-like)"/>
    <property type="match status" value="2"/>
</dbReference>
<dbReference type="PROSITE" id="PS00107">
    <property type="entry name" value="PROTEIN_KINASE_ATP"/>
    <property type="match status" value="2"/>
</dbReference>
<evidence type="ECO:0000256" key="5">
    <source>
        <dbReference type="ARBA" id="ARBA00022679"/>
    </source>
</evidence>
<evidence type="ECO:0000256" key="12">
    <source>
        <dbReference type="PROSITE-ProRule" id="PRU10141"/>
    </source>
</evidence>
<dbReference type="OrthoDB" id="63267at2759"/>
<evidence type="ECO:0000256" key="3">
    <source>
        <dbReference type="ARBA" id="ARBA00022527"/>
    </source>
</evidence>
<comment type="cofactor">
    <cofactor evidence="1">
        <name>Mg(2+)</name>
        <dbReference type="ChEBI" id="CHEBI:18420"/>
    </cofactor>
</comment>
<evidence type="ECO:0000259" key="15">
    <source>
        <dbReference type="PROSITE" id="PS51285"/>
    </source>
</evidence>
<feature type="region of interest" description="Disordered" evidence="13">
    <location>
        <begin position="1197"/>
        <end position="1227"/>
    </location>
</feature>
<dbReference type="InterPro" id="IPR008271">
    <property type="entry name" value="Ser/Thr_kinase_AS"/>
</dbReference>
<dbReference type="PROSITE" id="PS51285">
    <property type="entry name" value="AGC_KINASE_CTER"/>
    <property type="match status" value="1"/>
</dbReference>
<feature type="compositionally biased region" description="Basic and acidic residues" evidence="13">
    <location>
        <begin position="844"/>
        <end position="853"/>
    </location>
</feature>
<feature type="region of interest" description="Disordered" evidence="13">
    <location>
        <begin position="1079"/>
        <end position="1124"/>
    </location>
</feature>
<dbReference type="PROSITE" id="PS50011">
    <property type="entry name" value="PROTEIN_KINASE_DOM"/>
    <property type="match status" value="2"/>
</dbReference>
<evidence type="ECO:0000256" key="13">
    <source>
        <dbReference type="SAM" id="MobiDB-lite"/>
    </source>
</evidence>
<keyword evidence="7 12" id="KW-0547">Nucleotide-binding</keyword>
<dbReference type="SMART" id="SM00220">
    <property type="entry name" value="S_TKc"/>
    <property type="match status" value="2"/>
</dbReference>
<dbReference type="InterPro" id="IPR017441">
    <property type="entry name" value="Protein_kinase_ATP_BS"/>
</dbReference>
<dbReference type="SMART" id="SM00133">
    <property type="entry name" value="S_TK_X"/>
    <property type="match status" value="1"/>
</dbReference>
<dbReference type="InterPro" id="IPR000719">
    <property type="entry name" value="Prot_kinase_dom"/>
</dbReference>
<reference evidence="16" key="1">
    <citation type="submission" date="2022-01" db="EMBL/GenBank/DDBJ databases">
        <authorList>
            <person name="King R."/>
        </authorList>
    </citation>
    <scope>NUCLEOTIDE SEQUENCE</scope>
</reference>
<dbReference type="EC" id="2.7.11.1" evidence="2"/>
<dbReference type="Gene3D" id="1.10.510.10">
    <property type="entry name" value="Transferase(Phosphotransferase) domain 1"/>
    <property type="match status" value="2"/>
</dbReference>
<keyword evidence="17" id="KW-1185">Reference proteome</keyword>
<feature type="domain" description="AGC-kinase C-terminal" evidence="15">
    <location>
        <begin position="419"/>
        <end position="491"/>
    </location>
</feature>
<keyword evidence="5" id="KW-0808">Transferase</keyword>
<keyword evidence="4" id="KW-0597">Phosphoprotein</keyword>
<feature type="region of interest" description="Disordered" evidence="13">
    <location>
        <begin position="1"/>
        <end position="115"/>
    </location>
</feature>
<gene>
    <name evidence="16" type="ORF">CHIRRI_LOCUS4019</name>
</gene>
<dbReference type="InterPro" id="IPR000961">
    <property type="entry name" value="AGC-kinase_C"/>
</dbReference>
<keyword evidence="9 12" id="KW-0067">ATP-binding</keyword>
<dbReference type="FunFam" id="1.10.510.10:FF:000109">
    <property type="entry name" value="Ribosomal protein S6 kinase"/>
    <property type="match status" value="1"/>
</dbReference>
<feature type="region of interest" description="Disordered" evidence="13">
    <location>
        <begin position="926"/>
        <end position="970"/>
    </location>
</feature>
<evidence type="ECO:0000256" key="2">
    <source>
        <dbReference type="ARBA" id="ARBA00012513"/>
    </source>
</evidence>
<evidence type="ECO:0000313" key="16">
    <source>
        <dbReference type="EMBL" id="CAG9801084.1"/>
    </source>
</evidence>